<dbReference type="EMBL" id="JAAAUQ010000709">
    <property type="protein sequence ID" value="KAF9148109.1"/>
    <property type="molecule type" value="Genomic_DNA"/>
</dbReference>
<dbReference type="GO" id="GO:0030150">
    <property type="term" value="P:protein import into mitochondrial matrix"/>
    <property type="evidence" value="ECO:0007669"/>
    <property type="project" value="UniProtKB-UniRule"/>
</dbReference>
<keyword evidence="6" id="KW-0809">Transit peptide</keyword>
<evidence type="ECO:0000256" key="2">
    <source>
        <dbReference type="ARBA" id="ARBA00010867"/>
    </source>
</evidence>
<dbReference type="InterPro" id="IPR038552">
    <property type="entry name" value="Tim21_IMS_sf"/>
</dbReference>
<dbReference type="Gene3D" id="3.10.450.320">
    <property type="entry name" value="Mitochondrial import inner membrane translocase subunit Tim21"/>
    <property type="match status" value="1"/>
</dbReference>
<name>A0A9P5RXY2_9FUNG</name>
<dbReference type="Proteomes" id="UP000748756">
    <property type="component" value="Unassembled WGS sequence"/>
</dbReference>
<keyword evidence="10" id="KW-0813">Transport</keyword>
<reference evidence="12" key="1">
    <citation type="journal article" date="2020" name="Fungal Divers.">
        <title>Resolving the Mortierellaceae phylogeny through synthesis of multi-gene phylogenetics and phylogenomics.</title>
        <authorList>
            <person name="Vandepol N."/>
            <person name="Liber J."/>
            <person name="Desiro A."/>
            <person name="Na H."/>
            <person name="Kennedy M."/>
            <person name="Barry K."/>
            <person name="Grigoriev I.V."/>
            <person name="Miller A.N."/>
            <person name="O'Donnell K."/>
            <person name="Stajich J.E."/>
            <person name="Bonito G."/>
        </authorList>
    </citation>
    <scope>NUCLEOTIDE SEQUENCE</scope>
    <source>
        <strain evidence="12">NRRL 6426</strain>
    </source>
</reference>
<evidence type="ECO:0000313" key="13">
    <source>
        <dbReference type="Proteomes" id="UP000748756"/>
    </source>
</evidence>
<keyword evidence="8 10" id="KW-0496">Mitochondrion</keyword>
<dbReference type="GO" id="GO:0005744">
    <property type="term" value="C:TIM23 mitochondrial import inner membrane translocase complex"/>
    <property type="evidence" value="ECO:0007669"/>
    <property type="project" value="UniProtKB-UniRule"/>
</dbReference>
<proteinExistence type="inferred from homology"/>
<evidence type="ECO:0000256" key="6">
    <source>
        <dbReference type="ARBA" id="ARBA00022946"/>
    </source>
</evidence>
<dbReference type="PANTHER" id="PTHR13032:SF6">
    <property type="entry name" value="MITOCHONDRIAL IMPORT INNER MEMBRANE TRANSLOCASE SUBUNIT TIM21"/>
    <property type="match status" value="1"/>
</dbReference>
<evidence type="ECO:0000256" key="11">
    <source>
        <dbReference type="SAM" id="MobiDB-lite"/>
    </source>
</evidence>
<dbReference type="FunFam" id="3.10.450.320:FF:000002">
    <property type="entry name" value="Mitochondrial import inner membrane translocase subunit tim21"/>
    <property type="match status" value="1"/>
</dbReference>
<keyword evidence="10" id="KW-0811">Translocation</keyword>
<organism evidence="12 13">
    <name type="scientific">Linnemannia schmuckeri</name>
    <dbReference type="NCBI Taxonomy" id="64567"/>
    <lineage>
        <taxon>Eukaryota</taxon>
        <taxon>Fungi</taxon>
        <taxon>Fungi incertae sedis</taxon>
        <taxon>Mucoromycota</taxon>
        <taxon>Mortierellomycotina</taxon>
        <taxon>Mortierellomycetes</taxon>
        <taxon>Mortierellales</taxon>
        <taxon>Mortierellaceae</taxon>
        <taxon>Linnemannia</taxon>
    </lineage>
</organism>
<keyword evidence="10" id="KW-0653">Protein transport</keyword>
<protein>
    <recommendedName>
        <fullName evidence="3 10">Mitochondrial import inner membrane translocase subunit Tim21</fullName>
    </recommendedName>
</protein>
<gene>
    <name evidence="12" type="primary">TIM21</name>
    <name evidence="12" type="ORF">BG015_010185</name>
</gene>
<feature type="region of interest" description="Disordered" evidence="11">
    <location>
        <begin position="146"/>
        <end position="166"/>
    </location>
</feature>
<evidence type="ECO:0000256" key="10">
    <source>
        <dbReference type="RuleBase" id="RU367142"/>
    </source>
</evidence>
<dbReference type="InterPro" id="IPR013261">
    <property type="entry name" value="Tim21"/>
</dbReference>
<accession>A0A9P5RXY2</accession>
<dbReference type="PANTHER" id="PTHR13032">
    <property type="entry name" value="MITOCHONDRIAL IMPORT INNER MEMBRANE TRANSLOCASE SUBUNIT TIM21"/>
    <property type="match status" value="1"/>
</dbReference>
<dbReference type="AlphaFoldDB" id="A0A9P5RXY2"/>
<evidence type="ECO:0000256" key="5">
    <source>
        <dbReference type="ARBA" id="ARBA00022792"/>
    </source>
</evidence>
<comment type="function">
    <text evidence="10">Essential component of the TIM23 complex, a complex that mediates the translocation of transit peptide-containing proteins across the mitochondrial inner membrane.</text>
</comment>
<keyword evidence="7" id="KW-1133">Transmembrane helix</keyword>
<comment type="similarity">
    <text evidence="2 10">Belongs to the TIM21 family.</text>
</comment>
<evidence type="ECO:0000256" key="7">
    <source>
        <dbReference type="ARBA" id="ARBA00022989"/>
    </source>
</evidence>
<evidence type="ECO:0000256" key="8">
    <source>
        <dbReference type="ARBA" id="ARBA00023128"/>
    </source>
</evidence>
<keyword evidence="13" id="KW-1185">Reference proteome</keyword>
<evidence type="ECO:0000256" key="3">
    <source>
        <dbReference type="ARBA" id="ARBA00020726"/>
    </source>
</evidence>
<sequence>MTTLLQTALRSSWNATSRACLTSSANRSLPQSRIANAFRTQQLHKPSLVSTRRGLATDHSKKPFASGGALAQHTEKKQWKDLSTSEKVATATKTTTNYAVIGAGVVLVSIIGYAIVSELFGANSDTHVFGDALERVRNHEKLKDIIGSPMMGHGEPSNSKRRRNRRIHSQVVLDAEGKEHLLMRFYVEGPDNEGVAHLEMVKDQRNKWEYKYLFVDIPGGVRPAERVFVEYNKFAGQPQIEGK</sequence>
<keyword evidence="4" id="KW-0812">Transmembrane</keyword>
<evidence type="ECO:0000256" key="1">
    <source>
        <dbReference type="ARBA" id="ARBA00004434"/>
    </source>
</evidence>
<keyword evidence="9" id="KW-0472">Membrane</keyword>
<comment type="caution">
    <text evidence="12">The sequence shown here is derived from an EMBL/GenBank/DDBJ whole genome shotgun (WGS) entry which is preliminary data.</text>
</comment>
<evidence type="ECO:0000256" key="4">
    <source>
        <dbReference type="ARBA" id="ARBA00022692"/>
    </source>
</evidence>
<evidence type="ECO:0000256" key="9">
    <source>
        <dbReference type="ARBA" id="ARBA00023136"/>
    </source>
</evidence>
<keyword evidence="5 10" id="KW-0999">Mitochondrion inner membrane</keyword>
<dbReference type="OrthoDB" id="436405at2759"/>
<comment type="subcellular location">
    <subcellularLocation>
        <location evidence="1 10">Mitochondrion inner membrane</location>
        <topology evidence="1 10">Single-pass membrane protein</topology>
    </subcellularLocation>
</comment>
<comment type="subunit">
    <text evidence="10">Component of the TIM23 complex.</text>
</comment>
<evidence type="ECO:0000313" key="12">
    <source>
        <dbReference type="EMBL" id="KAF9148109.1"/>
    </source>
</evidence>
<dbReference type="Pfam" id="PF08294">
    <property type="entry name" value="TIM21"/>
    <property type="match status" value="1"/>
</dbReference>